<keyword evidence="2" id="KW-1185">Reference proteome</keyword>
<accession>A0A843UN88</accession>
<dbReference type="AlphaFoldDB" id="A0A843UN88"/>
<protein>
    <submittedName>
        <fullName evidence="1">Uncharacterized protein</fullName>
    </submittedName>
</protein>
<sequence length="80" mass="8737">MPQVATEGGAYKCLNGERGGVEELLLLLVHMWSGGGDCRDVNSVELYLELALSQLTRRDGSLESPTSVLTLETMRHGVYI</sequence>
<proteinExistence type="predicted"/>
<gene>
    <name evidence="1" type="ORF">Taro_016227</name>
</gene>
<dbReference type="EMBL" id="NMUH01000714">
    <property type="protein sequence ID" value="MQL83726.1"/>
    <property type="molecule type" value="Genomic_DNA"/>
</dbReference>
<dbReference type="Proteomes" id="UP000652761">
    <property type="component" value="Unassembled WGS sequence"/>
</dbReference>
<evidence type="ECO:0000313" key="1">
    <source>
        <dbReference type="EMBL" id="MQL83726.1"/>
    </source>
</evidence>
<evidence type="ECO:0000313" key="2">
    <source>
        <dbReference type="Proteomes" id="UP000652761"/>
    </source>
</evidence>
<reference evidence="1" key="1">
    <citation type="submission" date="2017-07" db="EMBL/GenBank/DDBJ databases">
        <title>Taro Niue Genome Assembly and Annotation.</title>
        <authorList>
            <person name="Atibalentja N."/>
            <person name="Keating K."/>
            <person name="Fields C.J."/>
        </authorList>
    </citation>
    <scope>NUCLEOTIDE SEQUENCE</scope>
    <source>
        <strain evidence="1">Niue_2</strain>
        <tissue evidence="1">Leaf</tissue>
    </source>
</reference>
<name>A0A843UN88_COLES</name>
<comment type="caution">
    <text evidence="1">The sequence shown here is derived from an EMBL/GenBank/DDBJ whole genome shotgun (WGS) entry which is preliminary data.</text>
</comment>
<organism evidence="1 2">
    <name type="scientific">Colocasia esculenta</name>
    <name type="common">Wild taro</name>
    <name type="synonym">Arum esculentum</name>
    <dbReference type="NCBI Taxonomy" id="4460"/>
    <lineage>
        <taxon>Eukaryota</taxon>
        <taxon>Viridiplantae</taxon>
        <taxon>Streptophyta</taxon>
        <taxon>Embryophyta</taxon>
        <taxon>Tracheophyta</taxon>
        <taxon>Spermatophyta</taxon>
        <taxon>Magnoliopsida</taxon>
        <taxon>Liliopsida</taxon>
        <taxon>Araceae</taxon>
        <taxon>Aroideae</taxon>
        <taxon>Colocasieae</taxon>
        <taxon>Colocasia</taxon>
    </lineage>
</organism>